<keyword evidence="3" id="KW-0808">Transferase</keyword>
<feature type="region of interest" description="Disordered" evidence="1">
    <location>
        <begin position="1"/>
        <end position="88"/>
    </location>
</feature>
<dbReference type="CDD" id="cd02440">
    <property type="entry name" value="AdoMet_MTases"/>
    <property type="match status" value="1"/>
</dbReference>
<evidence type="ECO:0000259" key="2">
    <source>
        <dbReference type="Pfam" id="PF08242"/>
    </source>
</evidence>
<sequence>MTQPNTINMTFDTSLVDLQQPHPSLNTSFSTTESEPSDAGYAQSTAQHPIETPELPPNPDSQPNQDTPKQSLSQTGPAPPKPSTPVHHIPTQEAYDAWASIYDADGNMLQAIDDLELSTLLPEFVAQIPKATPAPTSTLNMIDLGCGTGRNTAKLLTNTVLWPDQDVLESIHITGLDFSRGMLDVAAQKLGALVGTGTGRVTYQLEQCDCFPTVANASASPIPVLQNQNQDQDREEGKILGPVDALVSTLVLEHVPLHDYFATLAALVRPGGCALVTNMHDEMGKMSQAGFVREDGVKVRAGKSFIHSPKETVEEAQRQGFEVLTVREREVRGEDVERGNVGKRGLKWVGVKVWYGVLLRRVG</sequence>
<gene>
    <name evidence="3" type="ORF">BCR34DRAFT_582210</name>
</gene>
<dbReference type="GO" id="GO:0010420">
    <property type="term" value="F:polyprenyldihydroxybenzoate methyltransferase activity"/>
    <property type="evidence" value="ECO:0007669"/>
    <property type="project" value="TreeGrafter"/>
</dbReference>
<evidence type="ECO:0000313" key="4">
    <source>
        <dbReference type="Proteomes" id="UP000193144"/>
    </source>
</evidence>
<dbReference type="Pfam" id="PF08242">
    <property type="entry name" value="Methyltransf_12"/>
    <property type="match status" value="1"/>
</dbReference>
<dbReference type="SUPFAM" id="SSF53335">
    <property type="entry name" value="S-adenosyl-L-methionine-dependent methyltransferases"/>
    <property type="match status" value="1"/>
</dbReference>
<dbReference type="Proteomes" id="UP000193144">
    <property type="component" value="Unassembled WGS sequence"/>
</dbReference>
<keyword evidence="4" id="KW-1185">Reference proteome</keyword>
<dbReference type="STRING" id="1231657.A0A1Y2AAG3"/>
<dbReference type="EMBL" id="MCFA01000002">
    <property type="protein sequence ID" value="ORY19501.1"/>
    <property type="molecule type" value="Genomic_DNA"/>
</dbReference>
<feature type="domain" description="Methyltransferase type 12" evidence="2">
    <location>
        <begin position="142"/>
        <end position="273"/>
    </location>
</feature>
<organism evidence="3 4">
    <name type="scientific">Clohesyomyces aquaticus</name>
    <dbReference type="NCBI Taxonomy" id="1231657"/>
    <lineage>
        <taxon>Eukaryota</taxon>
        <taxon>Fungi</taxon>
        <taxon>Dikarya</taxon>
        <taxon>Ascomycota</taxon>
        <taxon>Pezizomycotina</taxon>
        <taxon>Dothideomycetes</taxon>
        <taxon>Pleosporomycetidae</taxon>
        <taxon>Pleosporales</taxon>
        <taxon>Lindgomycetaceae</taxon>
        <taxon>Clohesyomyces</taxon>
    </lineage>
</organism>
<protein>
    <submittedName>
        <fullName evidence="3">S-adenosyl-L-methionine-dependent methyltransferase</fullName>
    </submittedName>
</protein>
<dbReference type="PANTHER" id="PTHR43464:SF52">
    <property type="entry name" value="PUTATIVE-RELATED"/>
    <property type="match status" value="1"/>
</dbReference>
<evidence type="ECO:0000313" key="3">
    <source>
        <dbReference type="EMBL" id="ORY19501.1"/>
    </source>
</evidence>
<dbReference type="OrthoDB" id="66144at2759"/>
<dbReference type="InterPro" id="IPR029063">
    <property type="entry name" value="SAM-dependent_MTases_sf"/>
</dbReference>
<dbReference type="Gene3D" id="3.40.50.150">
    <property type="entry name" value="Vaccinia Virus protein VP39"/>
    <property type="match status" value="1"/>
</dbReference>
<feature type="compositionally biased region" description="Polar residues" evidence="1">
    <location>
        <begin position="1"/>
        <end position="34"/>
    </location>
</feature>
<feature type="compositionally biased region" description="Polar residues" evidence="1">
    <location>
        <begin position="61"/>
        <end position="76"/>
    </location>
</feature>
<dbReference type="InterPro" id="IPR013217">
    <property type="entry name" value="Methyltransf_12"/>
</dbReference>
<proteinExistence type="predicted"/>
<dbReference type="PANTHER" id="PTHR43464">
    <property type="entry name" value="METHYLTRANSFERASE"/>
    <property type="match status" value="1"/>
</dbReference>
<accession>A0A1Y2AAG3</accession>
<dbReference type="AlphaFoldDB" id="A0A1Y2AAG3"/>
<keyword evidence="3" id="KW-0489">Methyltransferase</keyword>
<dbReference type="GO" id="GO:0032259">
    <property type="term" value="P:methylation"/>
    <property type="evidence" value="ECO:0007669"/>
    <property type="project" value="UniProtKB-KW"/>
</dbReference>
<evidence type="ECO:0000256" key="1">
    <source>
        <dbReference type="SAM" id="MobiDB-lite"/>
    </source>
</evidence>
<reference evidence="3 4" key="1">
    <citation type="submission" date="2016-07" db="EMBL/GenBank/DDBJ databases">
        <title>Pervasive Adenine N6-methylation of Active Genes in Fungi.</title>
        <authorList>
            <consortium name="DOE Joint Genome Institute"/>
            <person name="Mondo S.J."/>
            <person name="Dannebaum R.O."/>
            <person name="Kuo R.C."/>
            <person name="Labutti K."/>
            <person name="Haridas S."/>
            <person name="Kuo A."/>
            <person name="Salamov A."/>
            <person name="Ahrendt S.R."/>
            <person name="Lipzen A."/>
            <person name="Sullivan W."/>
            <person name="Andreopoulos W.B."/>
            <person name="Clum A."/>
            <person name="Lindquist E."/>
            <person name="Daum C."/>
            <person name="Ramamoorthy G.K."/>
            <person name="Gryganskyi A."/>
            <person name="Culley D."/>
            <person name="Magnuson J.K."/>
            <person name="James T.Y."/>
            <person name="O'Malley M.A."/>
            <person name="Stajich J.E."/>
            <person name="Spatafora J.W."/>
            <person name="Visel A."/>
            <person name="Grigoriev I.V."/>
        </authorList>
    </citation>
    <scope>NUCLEOTIDE SEQUENCE [LARGE SCALE GENOMIC DNA]</scope>
    <source>
        <strain evidence="3 4">CBS 115471</strain>
    </source>
</reference>
<comment type="caution">
    <text evidence="3">The sequence shown here is derived from an EMBL/GenBank/DDBJ whole genome shotgun (WGS) entry which is preliminary data.</text>
</comment>
<name>A0A1Y2AAG3_9PLEO</name>